<name>A0A7G6T4T6_9HYPH</name>
<proteinExistence type="predicted"/>
<dbReference type="EMBL" id="CP050298">
    <property type="protein sequence ID" value="QND61768.1"/>
    <property type="molecule type" value="Genomic_DNA"/>
</dbReference>
<evidence type="ECO:0000313" key="3">
    <source>
        <dbReference type="Proteomes" id="UP000515465"/>
    </source>
</evidence>
<organism evidence="2 3">
    <name type="scientific">Mesorhizobium huakuii</name>
    <dbReference type="NCBI Taxonomy" id="28104"/>
    <lineage>
        <taxon>Bacteria</taxon>
        <taxon>Pseudomonadati</taxon>
        <taxon>Pseudomonadota</taxon>
        <taxon>Alphaproteobacteria</taxon>
        <taxon>Hyphomicrobiales</taxon>
        <taxon>Phyllobacteriaceae</taxon>
        <taxon>Mesorhizobium</taxon>
    </lineage>
</organism>
<dbReference type="RefSeq" id="WP_183455038.1">
    <property type="nucleotide sequence ID" value="NZ_CP050298.1"/>
</dbReference>
<keyword evidence="2" id="KW-0614">Plasmid</keyword>
<dbReference type="AlphaFoldDB" id="A0A7G6T4T6"/>
<evidence type="ECO:0000256" key="1">
    <source>
        <dbReference type="SAM" id="MobiDB-lite"/>
    </source>
</evidence>
<feature type="region of interest" description="Disordered" evidence="1">
    <location>
        <begin position="26"/>
        <end position="52"/>
    </location>
</feature>
<protein>
    <submittedName>
        <fullName evidence="2">Uncharacterized protein</fullName>
    </submittedName>
</protein>
<geneLocation type="plasmid" evidence="2 3">
    <name>p_3</name>
</geneLocation>
<evidence type="ECO:0000313" key="2">
    <source>
        <dbReference type="EMBL" id="QND61768.1"/>
    </source>
</evidence>
<accession>A0A7G6T4T6</accession>
<gene>
    <name evidence="2" type="ORF">HB778_36635</name>
</gene>
<sequence>MTIMTSLQVLAFAAAGALWGVKVQEKETEKAKDEAKKSKEDAQASKLEPHYAHAGKDLARMYLDTIGQKATVDLRHESTGEAEDLSRQATAVWPCRSGFSGPWRRIAVRRSGSNHPSAIRQHGIEVRFARMIGCL</sequence>
<dbReference type="Proteomes" id="UP000515465">
    <property type="component" value="Plasmid p_3"/>
</dbReference>
<reference evidence="3" key="1">
    <citation type="journal article" date="2020" name="Mol. Plant Microbe">
        <title>Rhizobial microsymbionts of the narrowly endemic Oxytropis species growing in Kamchatka are characterized by significant genetic diversity and possess a set of genes that are associated with T3SS and T6SS secretion systems and can affect the development of symbiosis.</title>
        <authorList>
            <person name="Safronova V."/>
            <person name="Guro P."/>
            <person name="Sazanova A."/>
            <person name="Kuznetsova I."/>
            <person name="Belimov A."/>
            <person name="Yakubov V."/>
            <person name="Chirak E."/>
            <person name="Afonin A."/>
            <person name="Gogolev Y."/>
            <person name="Andronov E."/>
            <person name="Tikhonovich I."/>
        </authorList>
    </citation>
    <scope>NUCLEOTIDE SEQUENCE [LARGE SCALE GENOMIC DNA]</scope>
    <source>
        <strain evidence="3">583</strain>
        <plasmid evidence="3">p_3</plasmid>
    </source>
</reference>